<dbReference type="EMBL" id="BARW01000223">
    <property type="protein sequence ID" value="GAI61241.1"/>
    <property type="molecule type" value="Genomic_DNA"/>
</dbReference>
<dbReference type="AlphaFoldDB" id="X1R2D6"/>
<organism evidence="1">
    <name type="scientific">marine sediment metagenome</name>
    <dbReference type="NCBI Taxonomy" id="412755"/>
    <lineage>
        <taxon>unclassified sequences</taxon>
        <taxon>metagenomes</taxon>
        <taxon>ecological metagenomes</taxon>
    </lineage>
</organism>
<comment type="caution">
    <text evidence="1">The sequence shown here is derived from an EMBL/GenBank/DDBJ whole genome shotgun (WGS) entry which is preliminary data.</text>
</comment>
<reference evidence="1" key="1">
    <citation type="journal article" date="2014" name="Front. Microbiol.">
        <title>High frequency of phylogenetically diverse reductive dehalogenase-homologous genes in deep subseafloor sedimentary metagenomes.</title>
        <authorList>
            <person name="Kawai M."/>
            <person name="Futagami T."/>
            <person name="Toyoda A."/>
            <person name="Takaki Y."/>
            <person name="Nishi S."/>
            <person name="Hori S."/>
            <person name="Arai W."/>
            <person name="Tsubouchi T."/>
            <person name="Morono Y."/>
            <person name="Uchiyama I."/>
            <person name="Ito T."/>
            <person name="Fujiyama A."/>
            <person name="Inagaki F."/>
            <person name="Takami H."/>
        </authorList>
    </citation>
    <scope>NUCLEOTIDE SEQUENCE</scope>
    <source>
        <strain evidence="1">Expedition CK06-06</strain>
    </source>
</reference>
<evidence type="ECO:0000313" key="1">
    <source>
        <dbReference type="EMBL" id="GAI61241.1"/>
    </source>
</evidence>
<gene>
    <name evidence="1" type="ORF">S12H4_01214</name>
</gene>
<name>X1R2D6_9ZZZZ</name>
<sequence length="50" mass="5809">MGFAQNPGLGRNFTGERMDKQRWTKLRPELRIPPVSFLEKWAPVIKQLLG</sequence>
<accession>X1R2D6</accession>
<protein>
    <submittedName>
        <fullName evidence="1">Uncharacterized protein</fullName>
    </submittedName>
</protein>
<proteinExistence type="predicted"/>